<feature type="signal peptide" evidence="1">
    <location>
        <begin position="1"/>
        <end position="20"/>
    </location>
</feature>
<sequence length="125" mass="13778">MIRYLIFVVLLITFSSCSNDDESSRDSLNEQLNEILAMAESVPCEDSAEWRIVGLGAKPCGGPSSFIAYSVAINTETFLELVEQYNSDSKAFNEREGLISDCAIVLQPNGIICENGRAILVYEPF</sequence>
<dbReference type="Proteomes" id="UP001250662">
    <property type="component" value="Unassembled WGS sequence"/>
</dbReference>
<accession>A0ABU3BDJ9</accession>
<keyword evidence="3" id="KW-1185">Reference proteome</keyword>
<gene>
    <name evidence="2" type="ORF">RM520_00085</name>
</gene>
<dbReference type="RefSeq" id="WP_311386551.1">
    <property type="nucleotide sequence ID" value="NZ_JAVRHU010000001.1"/>
</dbReference>
<evidence type="ECO:0000313" key="3">
    <source>
        <dbReference type="Proteomes" id="UP001250662"/>
    </source>
</evidence>
<keyword evidence="1" id="KW-0732">Signal</keyword>
<evidence type="ECO:0000313" key="2">
    <source>
        <dbReference type="EMBL" id="MDT0619997.1"/>
    </source>
</evidence>
<organism evidence="2 3">
    <name type="scientific">Croceitalea vernalis</name>
    <dbReference type="NCBI Taxonomy" id="3075599"/>
    <lineage>
        <taxon>Bacteria</taxon>
        <taxon>Pseudomonadati</taxon>
        <taxon>Bacteroidota</taxon>
        <taxon>Flavobacteriia</taxon>
        <taxon>Flavobacteriales</taxon>
        <taxon>Flavobacteriaceae</taxon>
        <taxon>Croceitalea</taxon>
    </lineage>
</organism>
<feature type="chain" id="PRO_5046629133" description="Lipoprotein" evidence="1">
    <location>
        <begin position="21"/>
        <end position="125"/>
    </location>
</feature>
<name>A0ABU3BDJ9_9FLAO</name>
<proteinExistence type="predicted"/>
<comment type="caution">
    <text evidence="2">The sequence shown here is derived from an EMBL/GenBank/DDBJ whole genome shotgun (WGS) entry which is preliminary data.</text>
</comment>
<dbReference type="EMBL" id="JAVRHU010000001">
    <property type="protein sequence ID" value="MDT0619997.1"/>
    <property type="molecule type" value="Genomic_DNA"/>
</dbReference>
<evidence type="ECO:0000256" key="1">
    <source>
        <dbReference type="SAM" id="SignalP"/>
    </source>
</evidence>
<reference evidence="2 3" key="1">
    <citation type="submission" date="2023-09" db="EMBL/GenBank/DDBJ databases">
        <authorList>
            <person name="Rey-Velasco X."/>
        </authorList>
    </citation>
    <scope>NUCLEOTIDE SEQUENCE [LARGE SCALE GENOMIC DNA]</scope>
    <source>
        <strain evidence="2 3">P007</strain>
    </source>
</reference>
<dbReference type="PROSITE" id="PS51257">
    <property type="entry name" value="PROKAR_LIPOPROTEIN"/>
    <property type="match status" value="1"/>
</dbReference>
<protein>
    <recommendedName>
        <fullName evidence="4">Lipoprotein</fullName>
    </recommendedName>
</protein>
<evidence type="ECO:0008006" key="4">
    <source>
        <dbReference type="Google" id="ProtNLM"/>
    </source>
</evidence>